<dbReference type="EMBL" id="FZMP01000232">
    <property type="protein sequence ID" value="SNQ62718.1"/>
    <property type="molecule type" value="Genomic_DNA"/>
</dbReference>
<dbReference type="RefSeq" id="WP_096207243.1">
    <property type="nucleotide sequence ID" value="NZ_FZMP01000232.1"/>
</dbReference>
<reference evidence="2" key="1">
    <citation type="submission" date="2017-06" db="EMBL/GenBank/DDBJ databases">
        <authorList>
            <person name="Cremers G."/>
        </authorList>
    </citation>
    <scope>NUCLEOTIDE SEQUENCE [LARGE SCALE GENOMIC DNA]</scope>
</reference>
<dbReference type="Proteomes" id="UP000218615">
    <property type="component" value="Unassembled WGS sequence"/>
</dbReference>
<dbReference type="AlphaFoldDB" id="A0A284VU57"/>
<sequence length="221" mass="24542">MKKHCIPVLLVFVLIAGCTAPDGDKMAASTTPDVSSSPAPFPIPLNASLTSPAQTVSSPVAKPQPAEITQKFNEKTHASAYENKSVAVEVDYREYVDWFMAHNLNIRIYTPEEYVCGQYTVDMINDSAKAGYKAYFAAITFTDGSGHALLSFKSTVFGYSSWYFFEPQTNKLMSQETLAQVLNQNIGKTVAEVNVFGYFDDAGDKDPTTWRFAYPLYTKKY</sequence>
<evidence type="ECO:0008006" key="3">
    <source>
        <dbReference type="Google" id="ProtNLM"/>
    </source>
</evidence>
<evidence type="ECO:0000313" key="2">
    <source>
        <dbReference type="Proteomes" id="UP000218615"/>
    </source>
</evidence>
<keyword evidence="2" id="KW-1185">Reference proteome</keyword>
<accession>A0A284VU57</accession>
<proteinExistence type="predicted"/>
<gene>
    <name evidence="1" type="ORF">MNV_820023</name>
</gene>
<protein>
    <recommendedName>
        <fullName evidence="3">Lipoprotein</fullName>
    </recommendedName>
</protein>
<name>A0A284VU57_9EURY</name>
<dbReference type="PROSITE" id="PS51257">
    <property type="entry name" value="PROKAR_LIPOPROTEIN"/>
    <property type="match status" value="1"/>
</dbReference>
<organism evidence="1 2">
    <name type="scientific">Candidatus Methanoperedens nitratireducens</name>
    <dbReference type="NCBI Taxonomy" id="1392998"/>
    <lineage>
        <taxon>Archaea</taxon>
        <taxon>Methanobacteriati</taxon>
        <taxon>Methanobacteriota</taxon>
        <taxon>Stenosarchaea group</taxon>
        <taxon>Methanomicrobia</taxon>
        <taxon>Methanosarcinales</taxon>
        <taxon>ANME-2 cluster</taxon>
        <taxon>Candidatus Methanoperedentaceae</taxon>
        <taxon>Candidatus Methanoperedens</taxon>
    </lineage>
</organism>
<evidence type="ECO:0000313" key="1">
    <source>
        <dbReference type="EMBL" id="SNQ62718.1"/>
    </source>
</evidence>